<evidence type="ECO:0000313" key="3">
    <source>
        <dbReference type="Proteomes" id="UP000027135"/>
    </source>
</evidence>
<dbReference type="eggNOG" id="ENOG502SGHQ">
    <property type="taxonomic scope" value="Eukaryota"/>
</dbReference>
<protein>
    <submittedName>
        <fullName evidence="2">Uncharacterized protein</fullName>
    </submittedName>
</protein>
<dbReference type="InParanoid" id="A0A067RIY2"/>
<keyword evidence="1" id="KW-0732">Signal</keyword>
<dbReference type="OMA" id="VMSSIMC"/>
<dbReference type="AlphaFoldDB" id="A0A067RIY2"/>
<dbReference type="OrthoDB" id="6350276at2759"/>
<name>A0A067RIY2_ZOONE</name>
<gene>
    <name evidence="2" type="ORF">L798_06293</name>
</gene>
<sequence length="140" mass="15225">MASASSVVILIMLVTCSLVTLALSAQFYTSGRYGKRDLAQRSMFWSGSRYGRSSGGGGGRRQGGNNPVEVAVRNDRFFIGSRYGKRSEEPLTTTDETVGVLVPTEDTNSQVACMYTGVANLYRCYKRKGNSSEDASSEHE</sequence>
<reference evidence="2 3" key="1">
    <citation type="journal article" date="2014" name="Nat. Commun.">
        <title>Molecular traces of alternative social organization in a termite genome.</title>
        <authorList>
            <person name="Terrapon N."/>
            <person name="Li C."/>
            <person name="Robertson H.M."/>
            <person name="Ji L."/>
            <person name="Meng X."/>
            <person name="Booth W."/>
            <person name="Chen Z."/>
            <person name="Childers C.P."/>
            <person name="Glastad K.M."/>
            <person name="Gokhale K."/>
            <person name="Gowin J."/>
            <person name="Gronenberg W."/>
            <person name="Hermansen R.A."/>
            <person name="Hu H."/>
            <person name="Hunt B.G."/>
            <person name="Huylmans A.K."/>
            <person name="Khalil S.M."/>
            <person name="Mitchell R.D."/>
            <person name="Munoz-Torres M.C."/>
            <person name="Mustard J.A."/>
            <person name="Pan H."/>
            <person name="Reese J.T."/>
            <person name="Scharf M.E."/>
            <person name="Sun F."/>
            <person name="Vogel H."/>
            <person name="Xiao J."/>
            <person name="Yang W."/>
            <person name="Yang Z."/>
            <person name="Yang Z."/>
            <person name="Zhou J."/>
            <person name="Zhu J."/>
            <person name="Brent C.S."/>
            <person name="Elsik C.G."/>
            <person name="Goodisman M.A."/>
            <person name="Liberles D.A."/>
            <person name="Roe R.M."/>
            <person name="Vargo E.L."/>
            <person name="Vilcinskas A."/>
            <person name="Wang J."/>
            <person name="Bornberg-Bauer E."/>
            <person name="Korb J."/>
            <person name="Zhang G."/>
            <person name="Liebig J."/>
        </authorList>
    </citation>
    <scope>NUCLEOTIDE SEQUENCE [LARGE SCALE GENOMIC DNA]</scope>
    <source>
        <tissue evidence="2">Whole organism</tissue>
    </source>
</reference>
<proteinExistence type="predicted"/>
<dbReference type="Proteomes" id="UP000027135">
    <property type="component" value="Unassembled WGS sequence"/>
</dbReference>
<feature type="chain" id="PRO_5001645218" evidence="1">
    <location>
        <begin position="25"/>
        <end position="140"/>
    </location>
</feature>
<dbReference type="EMBL" id="KK852657">
    <property type="protein sequence ID" value="KDR19238.1"/>
    <property type="molecule type" value="Genomic_DNA"/>
</dbReference>
<organism evidence="2 3">
    <name type="scientific">Zootermopsis nevadensis</name>
    <name type="common">Dampwood termite</name>
    <dbReference type="NCBI Taxonomy" id="136037"/>
    <lineage>
        <taxon>Eukaryota</taxon>
        <taxon>Metazoa</taxon>
        <taxon>Ecdysozoa</taxon>
        <taxon>Arthropoda</taxon>
        <taxon>Hexapoda</taxon>
        <taxon>Insecta</taxon>
        <taxon>Pterygota</taxon>
        <taxon>Neoptera</taxon>
        <taxon>Polyneoptera</taxon>
        <taxon>Dictyoptera</taxon>
        <taxon>Blattodea</taxon>
        <taxon>Blattoidea</taxon>
        <taxon>Termitoidae</taxon>
        <taxon>Termopsidae</taxon>
        <taxon>Zootermopsis</taxon>
    </lineage>
</organism>
<keyword evidence="3" id="KW-1185">Reference proteome</keyword>
<evidence type="ECO:0000313" key="2">
    <source>
        <dbReference type="EMBL" id="KDR19238.1"/>
    </source>
</evidence>
<evidence type="ECO:0000256" key="1">
    <source>
        <dbReference type="SAM" id="SignalP"/>
    </source>
</evidence>
<accession>A0A067RIY2</accession>
<feature type="signal peptide" evidence="1">
    <location>
        <begin position="1"/>
        <end position="24"/>
    </location>
</feature>